<reference evidence="4 5" key="1">
    <citation type="submission" date="2016-01" db="EMBL/GenBank/DDBJ databases">
        <title>Whole genome sequencing of Bhargavaea cecembensis T14.</title>
        <authorList>
            <person name="Hong K.W."/>
        </authorList>
    </citation>
    <scope>NUCLEOTIDE SEQUENCE [LARGE SCALE GENOMIC DNA]</scope>
    <source>
        <strain evidence="4 5">T14</strain>
    </source>
</reference>
<organism evidence="4 5">
    <name type="scientific">Bhargavaea cecembensis</name>
    <dbReference type="NCBI Taxonomy" id="394098"/>
    <lineage>
        <taxon>Bacteria</taxon>
        <taxon>Bacillati</taxon>
        <taxon>Bacillota</taxon>
        <taxon>Bacilli</taxon>
        <taxon>Bacillales</taxon>
        <taxon>Caryophanaceae</taxon>
        <taxon>Bhargavaea</taxon>
    </lineage>
</organism>
<dbReference type="SUPFAM" id="SSF103378">
    <property type="entry name" value="2-methylcitrate dehydratase PrpD"/>
    <property type="match status" value="1"/>
</dbReference>
<sequence>MSDFTLDFNLDHVDTSTNEKAKMLLLDSLAAVLSGNRTSDIEKVIHHFSTADMGQSVLGTGLVNHPYIVTVLQGMAMVSEELDEGNALAKGHPSCHFFPALLATAIEEKIDGKTFLEAFIVGYEINARAGSSIQLKKEIHPHGSWGMIGGGFALGKVLGFNAQELENLITLTSSFPMVSLWNPVLEGHQSRNLMIGMQNMNLLLLAKMAKAGVTSSPENVKVIYSSILGESFDERKLVAELGETFYLNQSYIKFHSYCRFCHAPMEGTYQLMSQHRLAPDNIESIEIKTYAAAARLNNQEPSNSFAAKFSIPRAISDYIYQNSGFNISATSITVKEYPPFTAEYPKVRRTKIVLHDKNGVSYEGYSDHASGEANDPRLKEKMIEKSRVIFTDSFDDEIASNVINHFMNLESICDISNVIEPLMGVGQTNVGC</sequence>
<dbReference type="EMBL" id="LQNT01000009">
    <property type="protein sequence ID" value="KZE38827.1"/>
    <property type="molecule type" value="Genomic_DNA"/>
</dbReference>
<dbReference type="PANTHER" id="PTHR16943">
    <property type="entry name" value="2-METHYLCITRATE DEHYDRATASE-RELATED"/>
    <property type="match status" value="1"/>
</dbReference>
<dbReference type="InterPro" id="IPR042188">
    <property type="entry name" value="MmgE/PrpD_sf_2"/>
</dbReference>
<protein>
    <recommendedName>
        <fullName evidence="6">2-methylcitrate dehydratase</fullName>
    </recommendedName>
</protein>
<dbReference type="InterPro" id="IPR036148">
    <property type="entry name" value="MmgE/PrpD_sf"/>
</dbReference>
<evidence type="ECO:0000259" key="3">
    <source>
        <dbReference type="Pfam" id="PF19305"/>
    </source>
</evidence>
<dbReference type="Gene3D" id="3.30.1330.120">
    <property type="entry name" value="2-methylcitrate dehydratase PrpD"/>
    <property type="match status" value="1"/>
</dbReference>
<feature type="domain" description="MmgE/PrpD N-terminal" evidence="2">
    <location>
        <begin position="2"/>
        <end position="219"/>
    </location>
</feature>
<dbReference type="GO" id="GO:0016829">
    <property type="term" value="F:lyase activity"/>
    <property type="evidence" value="ECO:0007669"/>
    <property type="project" value="InterPro"/>
</dbReference>
<dbReference type="InterPro" id="IPR045336">
    <property type="entry name" value="MmgE_PrpD_N"/>
</dbReference>
<gene>
    <name evidence="4" type="ORF">AV656_07955</name>
</gene>
<dbReference type="PANTHER" id="PTHR16943:SF8">
    <property type="entry name" value="2-METHYLCITRATE DEHYDRATASE"/>
    <property type="match status" value="1"/>
</dbReference>
<feature type="domain" description="MmgE/PrpD C-terminal" evidence="3">
    <location>
        <begin position="255"/>
        <end position="312"/>
    </location>
</feature>
<accession>A0A163FJT0</accession>
<dbReference type="InterPro" id="IPR042183">
    <property type="entry name" value="MmgE/PrpD_sf_1"/>
</dbReference>
<evidence type="ECO:0000259" key="2">
    <source>
        <dbReference type="Pfam" id="PF03972"/>
    </source>
</evidence>
<dbReference type="InterPro" id="IPR045337">
    <property type="entry name" value="MmgE_PrpD_C"/>
</dbReference>
<dbReference type="Gene3D" id="1.10.4100.10">
    <property type="entry name" value="2-methylcitrate dehydratase PrpD"/>
    <property type="match status" value="1"/>
</dbReference>
<dbReference type="AlphaFoldDB" id="A0A163FJT0"/>
<comment type="caution">
    <text evidence="4">The sequence shown here is derived from an EMBL/GenBank/DDBJ whole genome shotgun (WGS) entry which is preliminary data.</text>
</comment>
<dbReference type="Proteomes" id="UP000076490">
    <property type="component" value="Unassembled WGS sequence"/>
</dbReference>
<name>A0A163FJT0_9BACL</name>
<dbReference type="Pfam" id="PF03972">
    <property type="entry name" value="MmgE_PrpD_N"/>
    <property type="match status" value="1"/>
</dbReference>
<evidence type="ECO:0000313" key="4">
    <source>
        <dbReference type="EMBL" id="KZE38827.1"/>
    </source>
</evidence>
<dbReference type="InterPro" id="IPR005656">
    <property type="entry name" value="MmgE_PrpD"/>
</dbReference>
<evidence type="ECO:0008006" key="6">
    <source>
        <dbReference type="Google" id="ProtNLM"/>
    </source>
</evidence>
<evidence type="ECO:0000256" key="1">
    <source>
        <dbReference type="ARBA" id="ARBA00006174"/>
    </source>
</evidence>
<proteinExistence type="inferred from homology"/>
<dbReference type="Pfam" id="PF19305">
    <property type="entry name" value="MmgE_PrpD_C"/>
    <property type="match status" value="1"/>
</dbReference>
<dbReference type="RefSeq" id="WP_063180742.1">
    <property type="nucleotide sequence ID" value="NZ_LQNT01000009.1"/>
</dbReference>
<comment type="similarity">
    <text evidence="1">Belongs to the PrpD family.</text>
</comment>
<evidence type="ECO:0000313" key="5">
    <source>
        <dbReference type="Proteomes" id="UP000076490"/>
    </source>
</evidence>